<dbReference type="GeneID" id="91469885"/>
<proteinExistence type="predicted"/>
<name>A0ABQ3RX21_9ACTN</name>
<dbReference type="EMBL" id="BNEB01000002">
    <property type="protein sequence ID" value="GHI60330.1"/>
    <property type="molecule type" value="Genomic_DNA"/>
</dbReference>
<organism evidence="1 2">
    <name type="scientific">Streptomyces asoensis</name>
    <dbReference type="NCBI Taxonomy" id="249586"/>
    <lineage>
        <taxon>Bacteria</taxon>
        <taxon>Bacillati</taxon>
        <taxon>Actinomycetota</taxon>
        <taxon>Actinomycetes</taxon>
        <taxon>Kitasatosporales</taxon>
        <taxon>Streptomycetaceae</taxon>
        <taxon>Streptomyces</taxon>
    </lineage>
</organism>
<comment type="caution">
    <text evidence="1">The sequence shown here is derived from an EMBL/GenBank/DDBJ whole genome shotgun (WGS) entry which is preliminary data.</text>
</comment>
<keyword evidence="2" id="KW-1185">Reference proteome</keyword>
<dbReference type="RefSeq" id="WP_189918630.1">
    <property type="nucleotide sequence ID" value="NZ_BMSI01000002.1"/>
</dbReference>
<evidence type="ECO:0000313" key="2">
    <source>
        <dbReference type="Proteomes" id="UP000649259"/>
    </source>
</evidence>
<evidence type="ECO:0000313" key="1">
    <source>
        <dbReference type="EMBL" id="GHI60330.1"/>
    </source>
</evidence>
<sequence>MTVCLLWPIGHRNTAGEDGAPLHRDGDTVHLDERDGDDAKLLGVCSTPEKAAERRRLARLLPGFREEPDCFVIDAHTLDEDEWPGGFTRVPDRD</sequence>
<reference evidence="2" key="1">
    <citation type="submission" date="2023-07" db="EMBL/GenBank/DDBJ databases">
        <title>Whole genome shotgun sequence of Streptomyces cacaoi subsp. asoensis NBRC 13813.</title>
        <authorList>
            <person name="Komaki H."/>
            <person name="Tamura T."/>
        </authorList>
    </citation>
    <scope>NUCLEOTIDE SEQUENCE [LARGE SCALE GENOMIC DNA]</scope>
    <source>
        <strain evidence="2">NBRC 13813</strain>
    </source>
</reference>
<dbReference type="Proteomes" id="UP000649259">
    <property type="component" value="Unassembled WGS sequence"/>
</dbReference>
<protein>
    <submittedName>
        <fullName evidence="1">Uncharacterized protein</fullName>
    </submittedName>
</protein>
<gene>
    <name evidence="1" type="ORF">Saso_19800</name>
</gene>
<accession>A0ABQ3RX21</accession>